<dbReference type="GO" id="GO:0005840">
    <property type="term" value="C:ribosome"/>
    <property type="evidence" value="ECO:0007669"/>
    <property type="project" value="UniProtKB-KW"/>
</dbReference>
<dbReference type="SUPFAM" id="SSF47973">
    <property type="entry name" value="Ribosomal protein S7"/>
    <property type="match status" value="1"/>
</dbReference>
<comment type="similarity">
    <text evidence="1">Belongs to the universal ribosomal protein uS7 family.</text>
</comment>
<dbReference type="InterPro" id="IPR023798">
    <property type="entry name" value="Ribosomal_uS7_dom"/>
</dbReference>
<evidence type="ECO:0000256" key="2">
    <source>
        <dbReference type="ARBA" id="ARBA00022980"/>
    </source>
</evidence>
<evidence type="ECO:0000259" key="4">
    <source>
        <dbReference type="Pfam" id="PF00177"/>
    </source>
</evidence>
<protein>
    <submittedName>
        <fullName evidence="5">Ribosomal protein S7</fullName>
    </submittedName>
</protein>
<dbReference type="Gene3D" id="1.10.455.10">
    <property type="entry name" value="Ribosomal protein S7 domain"/>
    <property type="match status" value="1"/>
</dbReference>
<organism evidence="5">
    <name type="scientific">Didymium iridis</name>
    <dbReference type="NCBI Taxonomy" id="5793"/>
    <lineage>
        <taxon>Eukaryota</taxon>
        <taxon>Amoebozoa</taxon>
        <taxon>Evosea</taxon>
        <taxon>Eumycetozoa</taxon>
        <taxon>Myxogastria</taxon>
        <taxon>Myxogastromycetidae</taxon>
        <taxon>Physariida</taxon>
        <taxon>Didymiaceae</taxon>
        <taxon>Didymium</taxon>
    </lineage>
</organism>
<keyword evidence="2 5" id="KW-0689">Ribosomal protein</keyword>
<evidence type="ECO:0000256" key="3">
    <source>
        <dbReference type="ARBA" id="ARBA00023274"/>
    </source>
</evidence>
<reference evidence="5" key="1">
    <citation type="journal article" date="2010" name="Curr. Genet.">
        <title>RNA editing in six mitochondrial ribosomal protein genes of Didymium iridis.</title>
        <authorList>
            <person name="Hendrickson P.G."/>
            <person name="Silliker M.E."/>
        </authorList>
    </citation>
    <scope>NUCLEOTIDE SEQUENCE</scope>
    <source>
        <strain evidence="5">Pan2-16</strain>
    </source>
</reference>
<dbReference type="EMBL" id="GU260658">
    <property type="protein sequence ID" value="ADD25163.1"/>
    <property type="molecule type" value="Genomic_DNA"/>
</dbReference>
<proteinExistence type="evidence at transcript level"/>
<geneLocation type="mitochondrion" evidence="5"/>
<feature type="domain" description="Small ribosomal subunit protein uS7" evidence="4">
    <location>
        <begin position="18"/>
        <end position="146"/>
    </location>
</feature>
<keyword evidence="5" id="KW-0496">Mitochondrion</keyword>
<accession>D3X9X3</accession>
<dbReference type="AlphaFoldDB" id="D3X9X3"/>
<dbReference type="GO" id="GO:1990904">
    <property type="term" value="C:ribonucleoprotein complex"/>
    <property type="evidence" value="ECO:0007669"/>
    <property type="project" value="UniProtKB-KW"/>
</dbReference>
<dbReference type="InterPro" id="IPR036823">
    <property type="entry name" value="Ribosomal_uS7_dom_sf"/>
</dbReference>
<evidence type="ECO:0000313" key="5">
    <source>
        <dbReference type="EMBL" id="ADD25163.1"/>
    </source>
</evidence>
<name>D3X9X3_9MYCE</name>
<dbReference type="EMBL" id="GU260659">
    <property type="protein sequence ID" value="ADD25164.1"/>
    <property type="molecule type" value="mRNA"/>
</dbReference>
<gene>
    <name evidence="5" type="primary">rpS7</name>
</gene>
<evidence type="ECO:0000256" key="1">
    <source>
        <dbReference type="ARBA" id="ARBA00007151"/>
    </source>
</evidence>
<dbReference type="Pfam" id="PF00177">
    <property type="entry name" value="Ribosomal_S7"/>
    <property type="match status" value="1"/>
</dbReference>
<keyword evidence="3" id="KW-0687">Ribonucleoprotein</keyword>
<sequence>MTSLYKKQKLPAEFLSLKKLKGVLTRSGNKERSHSFLLNLYSLLKQACRDQVIGNKYHTIKFAPQKPLAIINKCLFQLMPAFVFTKVIKSGKPFDLPVPISDNHAYFKACNWLIKASLQNNKSALTIPYLLTQEIYATLHNEGAAFGYLKSFIDIAIDQQPFMRFIKRKRKVISRSKKTYAASRLRKIYRKQKSASYRRRNHFYKNYRRVNLHSLRRQARVLKKKTKLRKNFNYVIKKPFKKKIKKVTPKLKKIKRKVRK</sequence>